<proteinExistence type="predicted"/>
<evidence type="ECO:0000313" key="2">
    <source>
        <dbReference type="EMBL" id="KMP06299.1"/>
    </source>
</evidence>
<dbReference type="EMBL" id="DS028096">
    <property type="protein sequence ID" value="KMP06299.1"/>
    <property type="molecule type" value="Genomic_DNA"/>
</dbReference>
<sequence>MARPTFEGRGRKSPQPAKDRPKIHTRELITPSSAAGHTLTYIQVHGACSTAFLSRNTILLDKSMNTATRVNFSLHVVEPRLFNMAGNPTSCRTKIPHTANLEQPNYRQPSQFYPASSEWNTKGSVHMEYRRSAPYDGGVQCSAYRYHPGLVAWASSHQREGKVPRTAD</sequence>
<feature type="region of interest" description="Disordered" evidence="1">
    <location>
        <begin position="1"/>
        <end position="23"/>
    </location>
</feature>
<organism evidence="2 3">
    <name type="scientific">Coccidioides immitis RMSCC 2394</name>
    <dbReference type="NCBI Taxonomy" id="404692"/>
    <lineage>
        <taxon>Eukaryota</taxon>
        <taxon>Fungi</taxon>
        <taxon>Dikarya</taxon>
        <taxon>Ascomycota</taxon>
        <taxon>Pezizomycotina</taxon>
        <taxon>Eurotiomycetes</taxon>
        <taxon>Eurotiomycetidae</taxon>
        <taxon>Onygenales</taxon>
        <taxon>Onygenaceae</taxon>
        <taxon>Coccidioides</taxon>
    </lineage>
</organism>
<reference evidence="3" key="1">
    <citation type="journal article" date="2010" name="Genome Res.">
        <title>Population genomic sequencing of Coccidioides fungi reveals recent hybridization and transposon control.</title>
        <authorList>
            <person name="Neafsey D.E."/>
            <person name="Barker B.M."/>
            <person name="Sharpton T.J."/>
            <person name="Stajich J.E."/>
            <person name="Park D.J."/>
            <person name="Whiston E."/>
            <person name="Hung C.-Y."/>
            <person name="McMahan C."/>
            <person name="White J."/>
            <person name="Sykes S."/>
            <person name="Heiman D."/>
            <person name="Young S."/>
            <person name="Zeng Q."/>
            <person name="Abouelleil A."/>
            <person name="Aftuck L."/>
            <person name="Bessette D."/>
            <person name="Brown A."/>
            <person name="FitzGerald M."/>
            <person name="Lui A."/>
            <person name="Macdonald J.P."/>
            <person name="Priest M."/>
            <person name="Orbach M.J."/>
            <person name="Galgiani J.N."/>
            <person name="Kirkland T.N."/>
            <person name="Cole G.T."/>
            <person name="Birren B.W."/>
            <person name="Henn M.R."/>
            <person name="Taylor J.W."/>
            <person name="Rounsley S.D."/>
        </authorList>
    </citation>
    <scope>NUCLEOTIDE SEQUENCE [LARGE SCALE GENOMIC DNA]</scope>
    <source>
        <strain evidence="3">RMSCC 2394</strain>
    </source>
</reference>
<accession>A0A0J6YGU5</accession>
<evidence type="ECO:0000313" key="3">
    <source>
        <dbReference type="Proteomes" id="UP000054565"/>
    </source>
</evidence>
<evidence type="ECO:0000256" key="1">
    <source>
        <dbReference type="SAM" id="MobiDB-lite"/>
    </source>
</evidence>
<name>A0A0J6YGU5_COCIT</name>
<feature type="compositionally biased region" description="Basic and acidic residues" evidence="1">
    <location>
        <begin position="1"/>
        <end position="10"/>
    </location>
</feature>
<dbReference type="Proteomes" id="UP000054565">
    <property type="component" value="Unassembled WGS sequence"/>
</dbReference>
<dbReference type="AlphaFoldDB" id="A0A0J6YGU5"/>
<gene>
    <name evidence="2" type="ORF">CIRG_05980</name>
</gene>
<protein>
    <submittedName>
        <fullName evidence="2">Uncharacterized protein</fullName>
    </submittedName>
</protein>